<protein>
    <submittedName>
        <fullName evidence="1">Uncharacterized protein</fullName>
    </submittedName>
</protein>
<reference evidence="1 2" key="1">
    <citation type="journal article" date="2017" name="Int. J. Syst. Evol. Microbiol.">
        <title>Marinicauda algicola sp. nov., isolated from a marine red alga Rhodosorus marinus.</title>
        <authorList>
            <person name="Jeong S.E."/>
            <person name="Jeon S.H."/>
            <person name="Chun B.H."/>
            <person name="Kim D.W."/>
            <person name="Jeon C.O."/>
        </authorList>
    </citation>
    <scope>NUCLEOTIDE SEQUENCE [LARGE SCALE GENOMIC DNA]</scope>
    <source>
        <strain evidence="1 2">JCM 31718</strain>
    </source>
</reference>
<dbReference type="EMBL" id="SRXW01000009">
    <property type="protein sequence ID" value="TGY87093.1"/>
    <property type="molecule type" value="Genomic_DNA"/>
</dbReference>
<sequence>MTFTQRFQNFVCEGDSISCEVAGFEITARIVRDDCPDAPDERQDGFWPSLYKDAPGFIGPGPNHRQRFAEAQARAEAVMEAWRTDEWFYCGIVLSVALEGVTLDAHAASLWGIEANYPGSDNAYLTKVAQELLPEALDAGRAAARRLCAALETSGVRA</sequence>
<evidence type="ECO:0000313" key="2">
    <source>
        <dbReference type="Proteomes" id="UP000308054"/>
    </source>
</evidence>
<organism evidence="1 2">
    <name type="scientific">Marinicauda algicola</name>
    <dbReference type="NCBI Taxonomy" id="2029849"/>
    <lineage>
        <taxon>Bacteria</taxon>
        <taxon>Pseudomonadati</taxon>
        <taxon>Pseudomonadota</taxon>
        <taxon>Alphaproteobacteria</taxon>
        <taxon>Maricaulales</taxon>
        <taxon>Maricaulaceae</taxon>
        <taxon>Marinicauda</taxon>
    </lineage>
</organism>
<keyword evidence="2" id="KW-1185">Reference proteome</keyword>
<dbReference type="RefSeq" id="WP_034763768.1">
    <property type="nucleotide sequence ID" value="NZ_CP071057.1"/>
</dbReference>
<gene>
    <name evidence="1" type="ORF">E5163_16520</name>
</gene>
<comment type="caution">
    <text evidence="1">The sequence shown here is derived from an EMBL/GenBank/DDBJ whole genome shotgun (WGS) entry which is preliminary data.</text>
</comment>
<dbReference type="AlphaFoldDB" id="A0A4S2GVQ1"/>
<proteinExistence type="predicted"/>
<dbReference type="OrthoDB" id="7619050at2"/>
<evidence type="ECO:0000313" key="1">
    <source>
        <dbReference type="EMBL" id="TGY87093.1"/>
    </source>
</evidence>
<dbReference type="Proteomes" id="UP000308054">
    <property type="component" value="Unassembled WGS sequence"/>
</dbReference>
<name>A0A4S2GVQ1_9PROT</name>
<accession>A0A4S2GVQ1</accession>